<dbReference type="PANTHER" id="PTHR39244">
    <property type="entry name" value="NATTERIN-4"/>
    <property type="match status" value="1"/>
</dbReference>
<dbReference type="SUPFAM" id="SSF50382">
    <property type="entry name" value="Agglutinin"/>
    <property type="match status" value="1"/>
</dbReference>
<sequence>MAALRPGSCAFQSKMNNKYLHNIYVINNRQEVLQEVVLQFSGDDVASKHAKFQVEEDEQDPKLVHIKSSFNNKYLRRAGQNSSWIVARAEKKEQDRHQWSCTLFEPQEFHDTQNCCNPTTIGQFRLRHVQLDHFIEPFSANGSDPDLFAGREFQPKDNTVFYVEDLPEDSVPKEPTE</sequence>
<accession>A0A6P5RG94</accession>
<dbReference type="PANTHER" id="PTHR39244:SF5">
    <property type="entry name" value="NATTERIN-3-LIKE"/>
    <property type="match status" value="1"/>
</dbReference>
<dbReference type="Proteomes" id="UP000515124">
    <property type="component" value="Unplaced"/>
</dbReference>
<dbReference type="Pfam" id="PF07468">
    <property type="entry name" value="Agglutinin"/>
    <property type="match status" value="1"/>
</dbReference>
<reference evidence="3" key="1">
    <citation type="submission" date="2025-08" db="UniProtKB">
        <authorList>
            <consortium name="RefSeq"/>
        </authorList>
    </citation>
    <scope>IDENTIFICATION</scope>
</reference>
<dbReference type="RefSeq" id="XP_021800883.1">
    <property type="nucleotide sequence ID" value="XM_021945191.1"/>
</dbReference>
<dbReference type="SMART" id="SM00791">
    <property type="entry name" value="Agglutinin"/>
    <property type="match status" value="1"/>
</dbReference>
<feature type="domain" description="Agglutinin" evidence="1">
    <location>
        <begin position="3"/>
        <end position="165"/>
    </location>
</feature>
<dbReference type="InterPro" id="IPR008998">
    <property type="entry name" value="Agglutinin"/>
</dbReference>
<evidence type="ECO:0000259" key="1">
    <source>
        <dbReference type="SMART" id="SM00791"/>
    </source>
</evidence>
<proteinExistence type="predicted"/>
<dbReference type="KEGG" id="pavi:110745111"/>
<dbReference type="GeneID" id="110745111"/>
<organism evidence="2 3">
    <name type="scientific">Prunus avium</name>
    <name type="common">Cherry</name>
    <name type="synonym">Cerasus avium</name>
    <dbReference type="NCBI Taxonomy" id="42229"/>
    <lineage>
        <taxon>Eukaryota</taxon>
        <taxon>Viridiplantae</taxon>
        <taxon>Streptophyta</taxon>
        <taxon>Embryophyta</taxon>
        <taxon>Tracheophyta</taxon>
        <taxon>Spermatophyta</taxon>
        <taxon>Magnoliopsida</taxon>
        <taxon>eudicotyledons</taxon>
        <taxon>Gunneridae</taxon>
        <taxon>Pentapetalae</taxon>
        <taxon>rosids</taxon>
        <taxon>fabids</taxon>
        <taxon>Rosales</taxon>
        <taxon>Rosaceae</taxon>
        <taxon>Amygdaloideae</taxon>
        <taxon>Amygdaleae</taxon>
        <taxon>Prunus</taxon>
    </lineage>
</organism>
<evidence type="ECO:0000313" key="2">
    <source>
        <dbReference type="Proteomes" id="UP000515124"/>
    </source>
</evidence>
<gene>
    <name evidence="3" type="primary">LOC110745111</name>
</gene>
<dbReference type="AlphaFoldDB" id="A0A6P5RG94"/>
<evidence type="ECO:0000313" key="3">
    <source>
        <dbReference type="RefSeq" id="XP_021800883.1"/>
    </source>
</evidence>
<dbReference type="Gene3D" id="2.80.10.50">
    <property type="match status" value="1"/>
</dbReference>
<protein>
    <submittedName>
        <fullName evidence="3">Uncharacterized protein LOC110745111</fullName>
    </submittedName>
</protein>
<name>A0A6P5RG94_PRUAV</name>
<dbReference type="InterPro" id="IPR036242">
    <property type="entry name" value="Agglutinin_dom_sf"/>
</dbReference>
<dbReference type="InterPro" id="IPR053237">
    <property type="entry name" value="Natterin_C"/>
</dbReference>
<keyword evidence="2" id="KW-1185">Reference proteome</keyword>